<dbReference type="HOGENOM" id="CLU_057506_0_0_12"/>
<keyword evidence="2" id="KW-1003">Cell membrane</keyword>
<dbReference type="EMBL" id="CP002959">
    <property type="protein sequence ID" value="AFM12237.1"/>
    <property type="molecule type" value="Genomic_DNA"/>
</dbReference>
<dbReference type="Gene3D" id="1.20.1250.20">
    <property type="entry name" value="MFS general substrate transporter like domains"/>
    <property type="match status" value="2"/>
</dbReference>
<feature type="transmembrane region" description="Helical" evidence="6">
    <location>
        <begin position="201"/>
        <end position="225"/>
    </location>
</feature>
<proteinExistence type="predicted"/>
<dbReference type="AlphaFoldDB" id="I4B4N0"/>
<feature type="transmembrane region" description="Helical" evidence="6">
    <location>
        <begin position="351"/>
        <end position="370"/>
    </location>
</feature>
<comment type="subcellular location">
    <subcellularLocation>
        <location evidence="1">Cell inner membrane</location>
        <topology evidence="1">Multi-pass membrane protein</topology>
    </subcellularLocation>
</comment>
<dbReference type="RefSeq" id="WP_014802748.1">
    <property type="nucleotide sequence ID" value="NC_018020.1"/>
</dbReference>
<feature type="transmembrane region" description="Helical" evidence="6">
    <location>
        <begin position="292"/>
        <end position="312"/>
    </location>
</feature>
<dbReference type="Proteomes" id="UP000006048">
    <property type="component" value="Chromosome"/>
</dbReference>
<evidence type="ECO:0000256" key="2">
    <source>
        <dbReference type="ARBA" id="ARBA00022475"/>
    </source>
</evidence>
<dbReference type="PANTHER" id="PTHR43702:SF3">
    <property type="entry name" value="PROTEIN TSGA"/>
    <property type="match status" value="1"/>
</dbReference>
<feature type="transmembrane region" description="Helical" evidence="6">
    <location>
        <begin position="92"/>
        <end position="114"/>
    </location>
</feature>
<keyword evidence="9" id="KW-1185">Reference proteome</keyword>
<feature type="transmembrane region" description="Helical" evidence="6">
    <location>
        <begin position="267"/>
        <end position="286"/>
    </location>
</feature>
<sequence>MRTLPIYLVFLVMGFGDLIGPLVSLVKENLQITQFEASFIAFAGFIMFGLLSIPVGVLQANLGKKPVAFGGLILVLAGVTTPLMGLTSYSGYLTAVLLLGAGVTVLQVAGGPLLQEASPAGKFAQNVTFGQFVKGIGTLSAPLIPILAYRYFDNRWQLVFPIFGAGTLVAMLALFFHSSKGETKNAATVAACVALLAHRRVALLVLAIFLYVGAEICISSMLPTILEKIYGFRLADFGMAGTGLFFLSLMTGRFAGTLVLNRIRPAAFLLVCCALALAGLVLLATATGYFGFAAAMLIGFGFANIFPLVYAIGMDAFPTRANELSGLMISAIAGGAILPPVMGYISERGSIVLALVVPAACIVYITLLALNERRHHAA</sequence>
<keyword evidence="4 6" id="KW-1133">Transmembrane helix</keyword>
<dbReference type="PANTHER" id="PTHR43702">
    <property type="entry name" value="L-FUCOSE-PROTON SYMPORTER"/>
    <property type="match status" value="1"/>
</dbReference>
<accession>I4B4N0</accession>
<dbReference type="InterPro" id="IPR036259">
    <property type="entry name" value="MFS_trans_sf"/>
</dbReference>
<dbReference type="PROSITE" id="PS50850">
    <property type="entry name" value="MFS"/>
    <property type="match status" value="1"/>
</dbReference>
<feature type="transmembrane region" description="Helical" evidence="6">
    <location>
        <begin position="324"/>
        <end position="345"/>
    </location>
</feature>
<evidence type="ECO:0000256" key="4">
    <source>
        <dbReference type="ARBA" id="ARBA00022989"/>
    </source>
</evidence>
<evidence type="ECO:0000256" key="5">
    <source>
        <dbReference type="ARBA" id="ARBA00023136"/>
    </source>
</evidence>
<dbReference type="Pfam" id="PF07690">
    <property type="entry name" value="MFS_1"/>
    <property type="match status" value="1"/>
</dbReference>
<feature type="transmembrane region" description="Helical" evidence="6">
    <location>
        <begin position="237"/>
        <end position="260"/>
    </location>
</feature>
<organism evidence="8 9">
    <name type="scientific">Turneriella parva (strain ATCC BAA-1111 / DSM 21527 / NCTC 11395 / H)</name>
    <name type="common">Leptospira parva</name>
    <dbReference type="NCBI Taxonomy" id="869212"/>
    <lineage>
        <taxon>Bacteria</taxon>
        <taxon>Pseudomonadati</taxon>
        <taxon>Spirochaetota</taxon>
        <taxon>Spirochaetia</taxon>
        <taxon>Leptospirales</taxon>
        <taxon>Leptospiraceae</taxon>
        <taxon>Turneriella</taxon>
    </lineage>
</organism>
<dbReference type="InterPro" id="IPR020846">
    <property type="entry name" value="MFS_dom"/>
</dbReference>
<dbReference type="SUPFAM" id="SSF103473">
    <property type="entry name" value="MFS general substrate transporter"/>
    <property type="match status" value="1"/>
</dbReference>
<name>I4B4N0_TURPD</name>
<dbReference type="GO" id="GO:0005886">
    <property type="term" value="C:plasma membrane"/>
    <property type="evidence" value="ECO:0007669"/>
    <property type="project" value="UniProtKB-SubCell"/>
</dbReference>
<keyword evidence="5 6" id="KW-0472">Membrane</keyword>
<evidence type="ECO:0000313" key="8">
    <source>
        <dbReference type="EMBL" id="AFM12237.1"/>
    </source>
</evidence>
<feature type="domain" description="Major facilitator superfamily (MFS) profile" evidence="7">
    <location>
        <begin position="1"/>
        <end position="374"/>
    </location>
</feature>
<protein>
    <submittedName>
        <fullName evidence="8">Major facilitator superfamily MFS_1</fullName>
    </submittedName>
</protein>
<evidence type="ECO:0000256" key="3">
    <source>
        <dbReference type="ARBA" id="ARBA00022692"/>
    </source>
</evidence>
<keyword evidence="3 6" id="KW-0812">Transmembrane</keyword>
<feature type="transmembrane region" description="Helical" evidence="6">
    <location>
        <begin position="158"/>
        <end position="176"/>
    </location>
</feature>
<evidence type="ECO:0000256" key="1">
    <source>
        <dbReference type="ARBA" id="ARBA00004429"/>
    </source>
</evidence>
<feature type="transmembrane region" description="Helical" evidence="6">
    <location>
        <begin position="7"/>
        <end position="26"/>
    </location>
</feature>
<dbReference type="InterPro" id="IPR050375">
    <property type="entry name" value="MFS_TsgA-like"/>
</dbReference>
<feature type="transmembrane region" description="Helical" evidence="6">
    <location>
        <begin position="135"/>
        <end position="152"/>
    </location>
</feature>
<dbReference type="STRING" id="869212.Turpa_1589"/>
<feature type="transmembrane region" description="Helical" evidence="6">
    <location>
        <begin position="38"/>
        <end position="60"/>
    </location>
</feature>
<dbReference type="OrthoDB" id="3225787at2"/>
<evidence type="ECO:0000256" key="6">
    <source>
        <dbReference type="SAM" id="Phobius"/>
    </source>
</evidence>
<evidence type="ECO:0000313" key="9">
    <source>
        <dbReference type="Proteomes" id="UP000006048"/>
    </source>
</evidence>
<dbReference type="KEGG" id="tpx:Turpa_1589"/>
<feature type="transmembrane region" description="Helical" evidence="6">
    <location>
        <begin position="67"/>
        <end position="86"/>
    </location>
</feature>
<dbReference type="InterPro" id="IPR011701">
    <property type="entry name" value="MFS"/>
</dbReference>
<dbReference type="GO" id="GO:0022857">
    <property type="term" value="F:transmembrane transporter activity"/>
    <property type="evidence" value="ECO:0007669"/>
    <property type="project" value="InterPro"/>
</dbReference>
<reference evidence="8 9" key="1">
    <citation type="submission" date="2012-06" db="EMBL/GenBank/DDBJ databases">
        <title>The complete chromosome of genome of Turneriella parva DSM 21527.</title>
        <authorList>
            <consortium name="US DOE Joint Genome Institute (JGI-PGF)"/>
            <person name="Lucas S."/>
            <person name="Han J."/>
            <person name="Lapidus A."/>
            <person name="Bruce D."/>
            <person name="Goodwin L."/>
            <person name="Pitluck S."/>
            <person name="Peters L."/>
            <person name="Kyrpides N."/>
            <person name="Mavromatis K."/>
            <person name="Ivanova N."/>
            <person name="Mikhailova N."/>
            <person name="Chertkov O."/>
            <person name="Detter J.C."/>
            <person name="Tapia R."/>
            <person name="Han C."/>
            <person name="Land M."/>
            <person name="Hauser L."/>
            <person name="Markowitz V."/>
            <person name="Cheng J.-F."/>
            <person name="Hugenholtz P."/>
            <person name="Woyke T."/>
            <person name="Wu D."/>
            <person name="Gronow S."/>
            <person name="Wellnitz S."/>
            <person name="Brambilla E."/>
            <person name="Klenk H.-P."/>
            <person name="Eisen J.A."/>
        </authorList>
    </citation>
    <scope>NUCLEOTIDE SEQUENCE [LARGE SCALE GENOMIC DNA]</scope>
    <source>
        <strain evidence="9">ATCC BAA-1111 / DSM 21527 / NCTC 11395 / H</strain>
    </source>
</reference>
<gene>
    <name evidence="8" type="ordered locus">Turpa_1589</name>
</gene>
<evidence type="ECO:0000259" key="7">
    <source>
        <dbReference type="PROSITE" id="PS50850"/>
    </source>
</evidence>